<keyword evidence="2" id="KW-1185">Reference proteome</keyword>
<dbReference type="AlphaFoldDB" id="A0A853C1F1"/>
<protein>
    <recommendedName>
        <fullName evidence="3">DUF559 domain-containing protein</fullName>
    </recommendedName>
</protein>
<proteinExistence type="predicted"/>
<sequence>MDPQISELARVQAGLVARRQLTALGFDWDRVARQVRAERWAERTPRVVSTFTGELNRVQRAWLGVLHAGPRSVLGGLTAGERHGLKGWQRDEVTVLVDDELSFEPVPGVRFFRSRRPFEILRDAKPGIPSASLEHALLLWAGYDATMRAGYGVIAAAVQQRLSTAARFLAAADQLKPLRRSRDFRRLLADIDGGVHSGAERDVAWMCREYELPPPVRQVSRVDTDGRRRWTDCEWTLADGSTLVLEVDGSFHMEVLQWTADLRRDRRLTRPDRTVVRCSAYELRHEPGEVARDLIALGIRQDGLAA</sequence>
<evidence type="ECO:0008006" key="3">
    <source>
        <dbReference type="Google" id="ProtNLM"/>
    </source>
</evidence>
<dbReference type="RefSeq" id="WP_179667026.1">
    <property type="nucleotide sequence ID" value="NZ_JACCFP010000001.1"/>
</dbReference>
<dbReference type="Proteomes" id="UP000530424">
    <property type="component" value="Unassembled WGS sequence"/>
</dbReference>
<comment type="caution">
    <text evidence="1">The sequence shown here is derived from an EMBL/GenBank/DDBJ whole genome shotgun (WGS) entry which is preliminary data.</text>
</comment>
<evidence type="ECO:0000313" key="1">
    <source>
        <dbReference type="EMBL" id="NYJ00438.1"/>
    </source>
</evidence>
<name>A0A853C1F1_9ACTN</name>
<organism evidence="1 2">
    <name type="scientific">Nocardioides thalensis</name>
    <dbReference type="NCBI Taxonomy" id="1914755"/>
    <lineage>
        <taxon>Bacteria</taxon>
        <taxon>Bacillati</taxon>
        <taxon>Actinomycetota</taxon>
        <taxon>Actinomycetes</taxon>
        <taxon>Propionibacteriales</taxon>
        <taxon>Nocardioidaceae</taxon>
        <taxon>Nocardioides</taxon>
    </lineage>
</organism>
<accession>A0A853C1F1</accession>
<dbReference type="EMBL" id="JACCFP010000001">
    <property type="protein sequence ID" value="NYJ00438.1"/>
    <property type="molecule type" value="Genomic_DNA"/>
</dbReference>
<evidence type="ECO:0000313" key="2">
    <source>
        <dbReference type="Proteomes" id="UP000530424"/>
    </source>
</evidence>
<reference evidence="1 2" key="1">
    <citation type="submission" date="2020-07" db="EMBL/GenBank/DDBJ databases">
        <title>Sequencing the genomes of 1000 actinobacteria strains.</title>
        <authorList>
            <person name="Klenk H.-P."/>
        </authorList>
    </citation>
    <scope>NUCLEOTIDE SEQUENCE [LARGE SCALE GENOMIC DNA]</scope>
    <source>
        <strain evidence="1 2">DSM 103833</strain>
    </source>
</reference>
<gene>
    <name evidence="1" type="ORF">HNR19_001136</name>
</gene>